<dbReference type="SUPFAM" id="SSF55729">
    <property type="entry name" value="Acyl-CoA N-acyltransferases (Nat)"/>
    <property type="match status" value="1"/>
</dbReference>
<evidence type="ECO:0000313" key="1">
    <source>
        <dbReference type="EMBL" id="MBL7632550.1"/>
    </source>
</evidence>
<dbReference type="InterPro" id="IPR016181">
    <property type="entry name" value="Acyl_CoA_acyltransferase"/>
</dbReference>
<dbReference type="Gene3D" id="3.40.630.30">
    <property type="match status" value="1"/>
</dbReference>
<dbReference type="EMBL" id="JAEACQ010000341">
    <property type="protein sequence ID" value="MBL7632550.1"/>
    <property type="molecule type" value="Genomic_DNA"/>
</dbReference>
<name>A0A937UUS2_9ACTN</name>
<keyword evidence="2" id="KW-1185">Reference proteome</keyword>
<gene>
    <name evidence="1" type="ORF">I7412_36435</name>
</gene>
<proteinExistence type="predicted"/>
<sequence>MLRRAEIMAAERGRGAVGLGVADDNPDALRLCQRLGYTTRVGRCVDRWAWVDHSGVKREEPQPCAFLASPLPEEADLVRVLATAG</sequence>
<dbReference type="AlphaFoldDB" id="A0A937UUS2"/>
<evidence type="ECO:0000313" key="2">
    <source>
        <dbReference type="Proteomes" id="UP000604475"/>
    </source>
</evidence>
<organism evidence="1 2">
    <name type="scientific">Frankia nepalensis</name>
    <dbReference type="NCBI Taxonomy" id="1836974"/>
    <lineage>
        <taxon>Bacteria</taxon>
        <taxon>Bacillati</taxon>
        <taxon>Actinomycetota</taxon>
        <taxon>Actinomycetes</taxon>
        <taxon>Frankiales</taxon>
        <taxon>Frankiaceae</taxon>
        <taxon>Frankia</taxon>
    </lineage>
</organism>
<dbReference type="Proteomes" id="UP000604475">
    <property type="component" value="Unassembled WGS sequence"/>
</dbReference>
<comment type="caution">
    <text evidence="1">The sequence shown here is derived from an EMBL/GenBank/DDBJ whole genome shotgun (WGS) entry which is preliminary data.</text>
</comment>
<protein>
    <submittedName>
        <fullName evidence="1">Uncharacterized protein</fullName>
    </submittedName>
</protein>
<accession>A0A937UUS2</accession>
<reference evidence="1" key="1">
    <citation type="submission" date="2020-12" db="EMBL/GenBank/DDBJ databases">
        <title>Genomic characterization of non-nitrogen-fixing Frankia strains.</title>
        <authorList>
            <person name="Carlos-Shanley C."/>
            <person name="Guerra T."/>
            <person name="Hahn D."/>
        </authorList>
    </citation>
    <scope>NUCLEOTIDE SEQUENCE</scope>
    <source>
        <strain evidence="1">CN6</strain>
    </source>
</reference>